<protein>
    <submittedName>
        <fullName evidence="2">Uncharacterized protein</fullName>
    </submittedName>
</protein>
<reference evidence="2" key="1">
    <citation type="submission" date="2020-08" db="EMBL/GenBank/DDBJ databases">
        <title>Multicomponent nature underlies the extraordinary mechanical properties of spider dragline silk.</title>
        <authorList>
            <person name="Kono N."/>
            <person name="Nakamura H."/>
            <person name="Mori M."/>
            <person name="Yoshida Y."/>
            <person name="Ohtoshi R."/>
            <person name="Malay A.D."/>
            <person name="Moran D.A.P."/>
            <person name="Tomita M."/>
            <person name="Numata K."/>
            <person name="Arakawa K."/>
        </authorList>
    </citation>
    <scope>NUCLEOTIDE SEQUENCE</scope>
</reference>
<proteinExistence type="predicted"/>
<name>A0A8X6U0Y8_NEPPI</name>
<dbReference type="AlphaFoldDB" id="A0A8X6U0Y8"/>
<organism evidence="2 3">
    <name type="scientific">Nephila pilipes</name>
    <name type="common">Giant wood spider</name>
    <name type="synonym">Nephila maculata</name>
    <dbReference type="NCBI Taxonomy" id="299642"/>
    <lineage>
        <taxon>Eukaryota</taxon>
        <taxon>Metazoa</taxon>
        <taxon>Ecdysozoa</taxon>
        <taxon>Arthropoda</taxon>
        <taxon>Chelicerata</taxon>
        <taxon>Arachnida</taxon>
        <taxon>Araneae</taxon>
        <taxon>Araneomorphae</taxon>
        <taxon>Entelegynae</taxon>
        <taxon>Araneoidea</taxon>
        <taxon>Nephilidae</taxon>
        <taxon>Nephila</taxon>
    </lineage>
</organism>
<dbReference type="Proteomes" id="UP000887013">
    <property type="component" value="Unassembled WGS sequence"/>
</dbReference>
<evidence type="ECO:0000313" key="3">
    <source>
        <dbReference type="Proteomes" id="UP000887013"/>
    </source>
</evidence>
<sequence length="106" mass="11938">MDVGDDNNADEEWLRVAEDVYGVKFSDYIAIDQDVAICDNLSIEEMCDNAKNKNKGEEAEDKVHADEAEPTPVTSLSDAIMAFKTVRTFTYTHEITEKDQKKCVKS</sequence>
<feature type="region of interest" description="Disordered" evidence="1">
    <location>
        <begin position="52"/>
        <end position="71"/>
    </location>
</feature>
<dbReference type="EMBL" id="BMAW01020282">
    <property type="protein sequence ID" value="GFT67234.1"/>
    <property type="molecule type" value="Genomic_DNA"/>
</dbReference>
<evidence type="ECO:0000313" key="2">
    <source>
        <dbReference type="EMBL" id="GFT67234.1"/>
    </source>
</evidence>
<comment type="caution">
    <text evidence="2">The sequence shown here is derived from an EMBL/GenBank/DDBJ whole genome shotgun (WGS) entry which is preliminary data.</text>
</comment>
<dbReference type="OrthoDB" id="10450451at2759"/>
<gene>
    <name evidence="2" type="ORF">NPIL_254231</name>
</gene>
<keyword evidence="3" id="KW-1185">Reference proteome</keyword>
<accession>A0A8X6U0Y8</accession>
<evidence type="ECO:0000256" key="1">
    <source>
        <dbReference type="SAM" id="MobiDB-lite"/>
    </source>
</evidence>
<feature type="compositionally biased region" description="Basic and acidic residues" evidence="1">
    <location>
        <begin position="52"/>
        <end position="67"/>
    </location>
</feature>